<keyword evidence="2" id="KW-1185">Reference proteome</keyword>
<dbReference type="WBParaSite" id="SBAD_0001096301-mRNA-1">
    <property type="protein sequence ID" value="SBAD_0001096301-mRNA-1"/>
    <property type="gene ID" value="SBAD_0001096301"/>
</dbReference>
<dbReference type="Proteomes" id="UP000270296">
    <property type="component" value="Unassembled WGS sequence"/>
</dbReference>
<evidence type="ECO:0000313" key="2">
    <source>
        <dbReference type="Proteomes" id="UP000270296"/>
    </source>
</evidence>
<dbReference type="AlphaFoldDB" id="A0A183J3Z5"/>
<proteinExistence type="predicted"/>
<name>A0A183J3Z5_9BILA</name>
<evidence type="ECO:0000313" key="3">
    <source>
        <dbReference type="WBParaSite" id="SBAD_0001096301-mRNA-1"/>
    </source>
</evidence>
<reference evidence="1 2" key="2">
    <citation type="submission" date="2018-11" db="EMBL/GenBank/DDBJ databases">
        <authorList>
            <consortium name="Pathogen Informatics"/>
        </authorList>
    </citation>
    <scope>NUCLEOTIDE SEQUENCE [LARGE SCALE GENOMIC DNA]</scope>
</reference>
<dbReference type="EMBL" id="UZAM01014299">
    <property type="protein sequence ID" value="VDP33071.1"/>
    <property type="molecule type" value="Genomic_DNA"/>
</dbReference>
<gene>
    <name evidence="1" type="ORF">SBAD_LOCUS10593</name>
</gene>
<accession>A0A183J3Z5</accession>
<reference evidence="3" key="1">
    <citation type="submission" date="2016-06" db="UniProtKB">
        <authorList>
            <consortium name="WormBaseParasite"/>
        </authorList>
    </citation>
    <scope>IDENTIFICATION</scope>
</reference>
<evidence type="ECO:0000313" key="1">
    <source>
        <dbReference type="EMBL" id="VDP33071.1"/>
    </source>
</evidence>
<sequence>MTCSFWLRIITGLGLRDRASGERSEAVDSGVQQASALSDGGKTTMIVDSARHLRSSLFSVIAHHGNEESRKTPSFSAPGPQKTKSIVLSASKLKGSRVSTTLIKAFLISYSDYGRIQM</sequence>
<protein>
    <submittedName>
        <fullName evidence="3">Secreted protein</fullName>
    </submittedName>
</protein>
<organism evidence="3">
    <name type="scientific">Soboliphyme baturini</name>
    <dbReference type="NCBI Taxonomy" id="241478"/>
    <lineage>
        <taxon>Eukaryota</taxon>
        <taxon>Metazoa</taxon>
        <taxon>Ecdysozoa</taxon>
        <taxon>Nematoda</taxon>
        <taxon>Enoplea</taxon>
        <taxon>Dorylaimia</taxon>
        <taxon>Dioctophymatida</taxon>
        <taxon>Dioctophymatoidea</taxon>
        <taxon>Soboliphymatidae</taxon>
        <taxon>Soboliphyme</taxon>
    </lineage>
</organism>